<dbReference type="AlphaFoldDB" id="A0A8T9SY83"/>
<sequence length="303" mass="34508">MNNFGYSARWRDLLSVGFLSFLLIAALFPFVLAHPNDYFFLTGGDALQSHYATAFYALHDHGVRFTGMNYPYGEHFNYPNLQPLIALVMNWLQQAGIPAARHTVAITNLVALLGVMVTPVVLFSILRRLSLPVGYAMLMALLIGYLSPQIDRLGGHMSLSYTCFVPMLWYCIIRMQENPYQWRWYILFGIGSILMGLVMLYFLACGSFFLLGHIAVLYWRQPRAWVLLRRMLLAALLPLLLFRGWLWLTDTVADRPPNPYGLFTYVATPLSVFSPILPPCATGGRPFFIRQIRILRGGAMWVL</sequence>
<dbReference type="Proteomes" id="UP000829925">
    <property type="component" value="Chromosome"/>
</dbReference>
<gene>
    <name evidence="3" type="ORF">MUN82_17540</name>
</gene>
<keyword evidence="1" id="KW-0812">Transmembrane</keyword>
<organism evidence="3 4">
    <name type="scientific">Hymenobacter aerilatus</name>
    <dbReference type="NCBI Taxonomy" id="2932251"/>
    <lineage>
        <taxon>Bacteria</taxon>
        <taxon>Pseudomonadati</taxon>
        <taxon>Bacteroidota</taxon>
        <taxon>Cytophagia</taxon>
        <taxon>Cytophagales</taxon>
        <taxon>Hymenobacteraceae</taxon>
        <taxon>Hymenobacter</taxon>
    </lineage>
</organism>
<proteinExistence type="predicted"/>
<keyword evidence="1" id="KW-0472">Membrane</keyword>
<name>A0A8T9SY83_9BACT</name>
<reference evidence="3 4" key="1">
    <citation type="submission" date="2022-04" db="EMBL/GenBank/DDBJ databases">
        <title>Hymenobacter sp. isolated from the air.</title>
        <authorList>
            <person name="Won M."/>
            <person name="Lee C.-M."/>
            <person name="Woen H.-Y."/>
            <person name="Kwon S.-W."/>
        </authorList>
    </citation>
    <scope>NUCLEOTIDE SEQUENCE [LARGE SCALE GENOMIC DNA]</scope>
    <source>
        <strain evidence="4">5413 J-13</strain>
    </source>
</reference>
<dbReference type="InterPro" id="IPR046278">
    <property type="entry name" value="DUF6311"/>
</dbReference>
<dbReference type="Pfam" id="PF19830">
    <property type="entry name" value="DUF6311"/>
    <property type="match status" value="1"/>
</dbReference>
<evidence type="ECO:0000313" key="3">
    <source>
        <dbReference type="EMBL" id="UOR04739.1"/>
    </source>
</evidence>
<dbReference type="EMBL" id="CP095053">
    <property type="protein sequence ID" value="UOR04739.1"/>
    <property type="molecule type" value="Genomic_DNA"/>
</dbReference>
<feature type="transmembrane region" description="Helical" evidence="1">
    <location>
        <begin position="231"/>
        <end position="248"/>
    </location>
</feature>
<feature type="transmembrane region" description="Helical" evidence="1">
    <location>
        <begin position="260"/>
        <end position="281"/>
    </location>
</feature>
<feature type="transmembrane region" description="Helical" evidence="1">
    <location>
        <begin position="129"/>
        <end position="146"/>
    </location>
</feature>
<dbReference type="KEGG" id="haei:MUN82_17540"/>
<keyword evidence="4" id="KW-1185">Reference proteome</keyword>
<feature type="transmembrane region" description="Helical" evidence="1">
    <location>
        <begin position="104"/>
        <end position="123"/>
    </location>
</feature>
<accession>A0A8T9SY83</accession>
<protein>
    <recommendedName>
        <fullName evidence="2">DUF6311 domain-containing protein</fullName>
    </recommendedName>
</protein>
<evidence type="ECO:0000259" key="2">
    <source>
        <dbReference type="Pfam" id="PF19830"/>
    </source>
</evidence>
<feature type="domain" description="DUF6311" evidence="2">
    <location>
        <begin position="19"/>
        <end position="275"/>
    </location>
</feature>
<keyword evidence="1" id="KW-1133">Transmembrane helix</keyword>
<dbReference type="RefSeq" id="WP_245092551.1">
    <property type="nucleotide sequence ID" value="NZ_CP095053.1"/>
</dbReference>
<evidence type="ECO:0000313" key="4">
    <source>
        <dbReference type="Proteomes" id="UP000829925"/>
    </source>
</evidence>
<feature type="transmembrane region" description="Helical" evidence="1">
    <location>
        <begin position="187"/>
        <end position="219"/>
    </location>
</feature>
<evidence type="ECO:0000256" key="1">
    <source>
        <dbReference type="SAM" id="Phobius"/>
    </source>
</evidence>